<dbReference type="PANTHER" id="PTHR15830:SF10">
    <property type="entry name" value="TELOMERE LENGTH REGULATION PROTEIN TEL2 HOMOLOG"/>
    <property type="match status" value="1"/>
</dbReference>
<dbReference type="EMBL" id="FN655257">
    <property type="protein sequence ID" value="CBY38550.1"/>
    <property type="molecule type" value="Genomic_DNA"/>
</dbReference>
<dbReference type="Gene3D" id="1.25.40.720">
    <property type="entry name" value="Telomere length regulation protein 2, C-terminal domain"/>
    <property type="match status" value="1"/>
</dbReference>
<feature type="domain" description="Telomere length regulation protein conserved" evidence="3">
    <location>
        <begin position="425"/>
        <end position="525"/>
    </location>
</feature>
<dbReference type="Pfam" id="PF10193">
    <property type="entry name" value="Telomere_reg-2"/>
    <property type="match status" value="1"/>
</dbReference>
<dbReference type="InterPro" id="IPR051970">
    <property type="entry name" value="TEL2_Regulation"/>
</dbReference>
<reference evidence="4" key="1">
    <citation type="journal article" date="2010" name="Science">
        <title>Plasticity of animal genome architecture unmasked by rapid evolution of a pelagic tunicate.</title>
        <authorList>
            <person name="Denoeud F."/>
            <person name="Henriet S."/>
            <person name="Mungpakdee S."/>
            <person name="Aury J.M."/>
            <person name="Da Silva C."/>
            <person name="Brinkmann H."/>
            <person name="Mikhaleva J."/>
            <person name="Olsen L.C."/>
            <person name="Jubin C."/>
            <person name="Canestro C."/>
            <person name="Bouquet J.M."/>
            <person name="Danks G."/>
            <person name="Poulain J."/>
            <person name="Campsteijn C."/>
            <person name="Adamski M."/>
            <person name="Cross I."/>
            <person name="Yadetie F."/>
            <person name="Muffato M."/>
            <person name="Louis A."/>
            <person name="Butcher S."/>
            <person name="Tsagkogeorga G."/>
            <person name="Konrad A."/>
            <person name="Singh S."/>
            <person name="Jensen M.F."/>
            <person name="Cong E.H."/>
            <person name="Eikeseth-Otteraa H."/>
            <person name="Noel B."/>
            <person name="Anthouard V."/>
            <person name="Porcel B.M."/>
            <person name="Kachouri-Lafond R."/>
            <person name="Nishino A."/>
            <person name="Ugolini M."/>
            <person name="Chourrout P."/>
            <person name="Nishida H."/>
            <person name="Aasland R."/>
            <person name="Huzurbazar S."/>
            <person name="Westhof E."/>
            <person name="Delsuc F."/>
            <person name="Lehrach H."/>
            <person name="Reinhardt R."/>
            <person name="Weissenbach J."/>
            <person name="Roy S.W."/>
            <person name="Artiguenave F."/>
            <person name="Postlethwait J.H."/>
            <person name="Manak J.R."/>
            <person name="Thompson E.M."/>
            <person name="Jaillon O."/>
            <person name="Du Pasquier L."/>
            <person name="Boudinot P."/>
            <person name="Liberles D.A."/>
            <person name="Volff J.N."/>
            <person name="Philippe H."/>
            <person name="Lenhard B."/>
            <person name="Roest Crollius H."/>
            <person name="Wincker P."/>
            <person name="Chourrout D."/>
        </authorList>
    </citation>
    <scope>NUCLEOTIDE SEQUENCE [LARGE SCALE GENOMIC DNA]</scope>
</reference>
<protein>
    <recommendedName>
        <fullName evidence="2">Telomere length regulation protein TEL2 homolog</fullName>
    </recommendedName>
</protein>
<evidence type="ECO:0000313" key="4">
    <source>
        <dbReference type="EMBL" id="CBY38550.1"/>
    </source>
</evidence>
<proteinExistence type="inferred from homology"/>
<dbReference type="GO" id="GO:0051879">
    <property type="term" value="F:Hsp90 protein binding"/>
    <property type="evidence" value="ECO:0007669"/>
    <property type="project" value="TreeGrafter"/>
</dbReference>
<organism evidence="4">
    <name type="scientific">Oikopleura dioica</name>
    <name type="common">Tunicate</name>
    <dbReference type="NCBI Taxonomy" id="34765"/>
    <lineage>
        <taxon>Eukaryota</taxon>
        <taxon>Metazoa</taxon>
        <taxon>Chordata</taxon>
        <taxon>Tunicata</taxon>
        <taxon>Appendicularia</taxon>
        <taxon>Copelata</taxon>
        <taxon>Oikopleuridae</taxon>
        <taxon>Oikopleura</taxon>
    </lineage>
</organism>
<accession>E4YSW1</accession>
<dbReference type="GO" id="GO:0051083">
    <property type="term" value="P:'de novo' cotranslational protein folding"/>
    <property type="evidence" value="ECO:0007669"/>
    <property type="project" value="TreeGrafter"/>
</dbReference>
<comment type="similarity">
    <text evidence="1">Belongs to the TEL2 family.</text>
</comment>
<dbReference type="AlphaFoldDB" id="E4YSW1"/>
<gene>
    <name evidence="4" type="ORF">GSOID_T00032500001</name>
</gene>
<evidence type="ECO:0000259" key="3">
    <source>
        <dbReference type="Pfam" id="PF10193"/>
    </source>
</evidence>
<dbReference type="InterPro" id="IPR038528">
    <property type="entry name" value="TEL2_C_sf"/>
</dbReference>
<evidence type="ECO:0000256" key="2">
    <source>
        <dbReference type="ARBA" id="ARBA00018231"/>
    </source>
</evidence>
<dbReference type="GO" id="GO:0042162">
    <property type="term" value="F:telomeric DNA binding"/>
    <property type="evidence" value="ECO:0007669"/>
    <property type="project" value="TreeGrafter"/>
</dbReference>
<dbReference type="PANTHER" id="PTHR15830">
    <property type="entry name" value="TELOMERE LENGTH REGULATION PROTEIN TEL2 FAMILY MEMBER"/>
    <property type="match status" value="1"/>
</dbReference>
<dbReference type="InterPro" id="IPR019337">
    <property type="entry name" value="Telomere_length_regulation_dom"/>
</dbReference>
<name>E4YSW1_OIKDI</name>
<dbReference type="Proteomes" id="UP000011014">
    <property type="component" value="Unassembled WGS sequence"/>
</dbReference>
<evidence type="ECO:0000256" key="1">
    <source>
        <dbReference type="ARBA" id="ARBA00006133"/>
    </source>
</evidence>
<sequence length="702" mass="80106">MTADVLLRLSDHFRSLQKEGKSSDTRSLELLCEELLSSSSDKVIKVICSLKDVFAEMKQISPILCDFAGFCASYKVLEKIAFSSVQKTVFVDFIAFIWNLPTRLANVNQGHLPKDLKRQNLVKTMERLACELLKKKEVKKTCVLLDLIYANSCSFDDSSFFLHQFAHVILTDADLAQEIVKNLRYRSKRNLLESFLNFCPTFSFSTLIQPLQEIFLAKSFNLLRLCVGRLLGRNGQFHLGRIVAAAGYEVWKALVDYWADENIVRKVSVEQRIQVAKIIAFAVDYLPKLTYKFRPEIISSVSSGFRNHLAQSASDNRDIGMLTAKKIVSVFDPETKLDFEITNSELASVLIEKHDDCRQKTMKFLEGDKEEESVTVIDNNEDEDDNESLDSDDLEFEQFEFETPNLSKYSPRFLLEASGILVDRNLTQSMSESEKSKRKVAALERIPYLAQVNKTSSKELVDELLTGITHFEIIDENDSILVEKALISLAFVAPTFYAPAISSQFYEESLSLEKRQIILSALSKAVKELADNPDDEFEKDQFLTDSKTRSAKLESQTRRWGSRPKSEKKLKSRFYPAAGSFLFPFLSKWDKNKRTLLLESADKDILSRMIAFVGQIVSVLGNIPDIDKYVLPAMDFLATFRRIDDTNLKLSIIRSFQICLLSKASVGNQVWIDQNWRIWLEECRFLDCPHLSIAAAEICELF</sequence>
<dbReference type="GO" id="GO:0005829">
    <property type="term" value="C:cytosol"/>
    <property type="evidence" value="ECO:0007669"/>
    <property type="project" value="TreeGrafter"/>
</dbReference>